<dbReference type="InterPro" id="IPR018108">
    <property type="entry name" value="MCP_transmembrane"/>
</dbReference>
<sequence>MHCRLAGCRGAAARLALLFALLALCLGVNATAPALPGYRLAAQDLHASVKKGALRWHAKAQRGAEGALRRSHGSELFAEREANELAIEKARLTGTRPAYKLTFWGCMVAGALSRSVAQVALHPFNVLKTLLQTKGSFAAVLPLTVADLTRGAGAQFLLSVPTGAFHYAVLEATKHAMTDVFPATSASATAVFDFISSSAATTFSSVLSTPTMVLTSRIMAGSYPNLLSGIGSICKESGLRGFYAGWLPGLVQKIPSYGLTWVFFQQAKDLHFRFFKHEPSDGENFWLGAIAAAGSVTVMIPMDTVKTRLVTQTAGSARHYRGIIDCFRTIARTEGVGAFYNSLTPRLASVVPMIGIQYGILCLLTRKMAEGSIGEGARRAQEAAARAAALGGPAASPESPLEVAEESTTYT</sequence>
<dbReference type="Gene3D" id="1.50.40.10">
    <property type="entry name" value="Mitochondrial carrier domain"/>
    <property type="match status" value="2"/>
</dbReference>
<keyword evidence="5" id="KW-0677">Repeat</keyword>
<feature type="compositionally biased region" description="Low complexity" evidence="10">
    <location>
        <begin position="388"/>
        <end position="400"/>
    </location>
</feature>
<name>A0A835ZCC4_9STRA</name>
<evidence type="ECO:0000256" key="2">
    <source>
        <dbReference type="ARBA" id="ARBA00006375"/>
    </source>
</evidence>
<evidence type="ECO:0000256" key="7">
    <source>
        <dbReference type="ARBA" id="ARBA00023136"/>
    </source>
</evidence>
<evidence type="ECO:0000256" key="8">
    <source>
        <dbReference type="PROSITE-ProRule" id="PRU00282"/>
    </source>
</evidence>
<keyword evidence="13" id="KW-1185">Reference proteome</keyword>
<feature type="region of interest" description="Disordered" evidence="10">
    <location>
        <begin position="388"/>
        <end position="411"/>
    </location>
</feature>
<feature type="signal peptide" evidence="11">
    <location>
        <begin position="1"/>
        <end position="30"/>
    </location>
</feature>
<protein>
    <submittedName>
        <fullName evidence="12">Mitochondrial carrier domain-containing protein</fullName>
    </submittedName>
</protein>
<proteinExistence type="inferred from homology"/>
<evidence type="ECO:0000256" key="4">
    <source>
        <dbReference type="ARBA" id="ARBA00022692"/>
    </source>
</evidence>
<comment type="caution">
    <text evidence="12">The sequence shown here is derived from an EMBL/GenBank/DDBJ whole genome shotgun (WGS) entry which is preliminary data.</text>
</comment>
<dbReference type="GO" id="GO:0016020">
    <property type="term" value="C:membrane"/>
    <property type="evidence" value="ECO:0007669"/>
    <property type="project" value="UniProtKB-SubCell"/>
</dbReference>
<comment type="similarity">
    <text evidence="2 9">Belongs to the mitochondrial carrier (TC 2.A.29) family.</text>
</comment>
<evidence type="ECO:0000256" key="6">
    <source>
        <dbReference type="ARBA" id="ARBA00022989"/>
    </source>
</evidence>
<comment type="subcellular location">
    <subcellularLocation>
        <location evidence="1">Membrane</location>
        <topology evidence="1">Multi-pass membrane protein</topology>
    </subcellularLocation>
</comment>
<gene>
    <name evidence="12" type="ORF">JKP88DRAFT_205468</name>
</gene>
<evidence type="ECO:0000256" key="11">
    <source>
        <dbReference type="SAM" id="SignalP"/>
    </source>
</evidence>
<reference evidence="12" key="1">
    <citation type="submission" date="2021-02" db="EMBL/GenBank/DDBJ databases">
        <title>First Annotated Genome of the Yellow-green Alga Tribonema minus.</title>
        <authorList>
            <person name="Mahan K.M."/>
        </authorList>
    </citation>
    <scope>NUCLEOTIDE SEQUENCE</scope>
    <source>
        <strain evidence="12">UTEX B ZZ1240</strain>
    </source>
</reference>
<keyword evidence="6" id="KW-1133">Transmembrane helix</keyword>
<evidence type="ECO:0000313" key="12">
    <source>
        <dbReference type="EMBL" id="KAG5190453.1"/>
    </source>
</evidence>
<dbReference type="AlphaFoldDB" id="A0A835ZCC4"/>
<dbReference type="PROSITE" id="PS50920">
    <property type="entry name" value="SOLCAR"/>
    <property type="match status" value="2"/>
</dbReference>
<accession>A0A835ZCC4</accession>
<dbReference type="Pfam" id="PF00153">
    <property type="entry name" value="Mito_carr"/>
    <property type="match status" value="3"/>
</dbReference>
<dbReference type="OrthoDB" id="270584at2759"/>
<dbReference type="Proteomes" id="UP000664859">
    <property type="component" value="Unassembled WGS sequence"/>
</dbReference>
<dbReference type="SUPFAM" id="SSF103506">
    <property type="entry name" value="Mitochondrial carrier"/>
    <property type="match status" value="1"/>
</dbReference>
<evidence type="ECO:0000256" key="9">
    <source>
        <dbReference type="RuleBase" id="RU000488"/>
    </source>
</evidence>
<keyword evidence="3 9" id="KW-0813">Transport</keyword>
<dbReference type="EMBL" id="JAFCMP010000034">
    <property type="protein sequence ID" value="KAG5190453.1"/>
    <property type="molecule type" value="Genomic_DNA"/>
</dbReference>
<dbReference type="InterPro" id="IPR023395">
    <property type="entry name" value="MCP_dom_sf"/>
</dbReference>
<keyword evidence="11" id="KW-0732">Signal</keyword>
<keyword evidence="4 8" id="KW-0812">Transmembrane</keyword>
<evidence type="ECO:0000256" key="3">
    <source>
        <dbReference type="ARBA" id="ARBA00022448"/>
    </source>
</evidence>
<evidence type="ECO:0000256" key="5">
    <source>
        <dbReference type="ARBA" id="ARBA00022737"/>
    </source>
</evidence>
<evidence type="ECO:0000256" key="10">
    <source>
        <dbReference type="SAM" id="MobiDB-lite"/>
    </source>
</evidence>
<feature type="repeat" description="Solcar" evidence="8">
    <location>
        <begin position="279"/>
        <end position="367"/>
    </location>
</feature>
<feature type="repeat" description="Solcar" evidence="8">
    <location>
        <begin position="188"/>
        <end position="270"/>
    </location>
</feature>
<evidence type="ECO:0000256" key="1">
    <source>
        <dbReference type="ARBA" id="ARBA00004141"/>
    </source>
</evidence>
<evidence type="ECO:0000313" key="13">
    <source>
        <dbReference type="Proteomes" id="UP000664859"/>
    </source>
</evidence>
<keyword evidence="7 8" id="KW-0472">Membrane</keyword>
<feature type="chain" id="PRO_5032757036" evidence="11">
    <location>
        <begin position="31"/>
        <end position="411"/>
    </location>
</feature>
<dbReference type="PANTHER" id="PTHR45667">
    <property type="entry name" value="S-ADENOSYLMETHIONINE MITOCHONDRIAL CARRIER PROTEIN"/>
    <property type="match status" value="1"/>
</dbReference>
<organism evidence="12 13">
    <name type="scientific">Tribonema minus</name>
    <dbReference type="NCBI Taxonomy" id="303371"/>
    <lineage>
        <taxon>Eukaryota</taxon>
        <taxon>Sar</taxon>
        <taxon>Stramenopiles</taxon>
        <taxon>Ochrophyta</taxon>
        <taxon>PX clade</taxon>
        <taxon>Xanthophyceae</taxon>
        <taxon>Tribonematales</taxon>
        <taxon>Tribonemataceae</taxon>
        <taxon>Tribonema</taxon>
    </lineage>
</organism>